<sequence>MNGYHTTRIAWSHQPTHRPRRRSGGTFMTLLAKARAAHEAQLTAQPTPQPAPTATPAPAH</sequence>
<evidence type="ECO:0000313" key="2">
    <source>
        <dbReference type="EMBL" id="MBF4768273.1"/>
    </source>
</evidence>
<dbReference type="AlphaFoldDB" id="A0A930VKC4"/>
<dbReference type="RefSeq" id="WP_194696409.1">
    <property type="nucleotide sequence ID" value="NZ_JADKPO010000012.1"/>
</dbReference>
<protein>
    <submittedName>
        <fullName evidence="2">Uncharacterized protein</fullName>
    </submittedName>
</protein>
<dbReference type="Proteomes" id="UP000660668">
    <property type="component" value="Unassembled WGS sequence"/>
</dbReference>
<comment type="caution">
    <text evidence="2">The sequence shown here is derived from an EMBL/GenBank/DDBJ whole genome shotgun (WGS) entry which is preliminary data.</text>
</comment>
<feature type="compositionally biased region" description="Pro residues" evidence="1">
    <location>
        <begin position="47"/>
        <end position="60"/>
    </location>
</feature>
<dbReference type="EMBL" id="JADKPO010000012">
    <property type="protein sequence ID" value="MBF4768273.1"/>
    <property type="molecule type" value="Genomic_DNA"/>
</dbReference>
<reference evidence="2" key="1">
    <citation type="submission" date="2020-11" db="EMBL/GenBank/DDBJ databases">
        <title>Nocardioides cynanchi sp. nov., isolated from soil of rhizosphere of Cynanchum wilfordii.</title>
        <authorList>
            <person name="Lee J.-S."/>
            <person name="Suh M.K."/>
            <person name="Kim J.-S."/>
        </authorList>
    </citation>
    <scope>NUCLEOTIDE SEQUENCE</scope>
    <source>
        <strain evidence="2">KCTC 19276</strain>
    </source>
</reference>
<feature type="region of interest" description="Disordered" evidence="1">
    <location>
        <begin position="1"/>
        <end position="60"/>
    </location>
</feature>
<keyword evidence="3" id="KW-1185">Reference proteome</keyword>
<gene>
    <name evidence="2" type="ORF">ISU10_10875</name>
</gene>
<evidence type="ECO:0000313" key="3">
    <source>
        <dbReference type="Proteomes" id="UP000660668"/>
    </source>
</evidence>
<proteinExistence type="predicted"/>
<accession>A0A930VKC4</accession>
<name>A0A930VKC4_9ACTN</name>
<evidence type="ECO:0000256" key="1">
    <source>
        <dbReference type="SAM" id="MobiDB-lite"/>
    </source>
</evidence>
<organism evidence="2 3">
    <name type="scientific">Nocardioides agariphilus</name>
    <dbReference type="NCBI Taxonomy" id="433664"/>
    <lineage>
        <taxon>Bacteria</taxon>
        <taxon>Bacillati</taxon>
        <taxon>Actinomycetota</taxon>
        <taxon>Actinomycetes</taxon>
        <taxon>Propionibacteriales</taxon>
        <taxon>Nocardioidaceae</taxon>
        <taxon>Nocardioides</taxon>
    </lineage>
</organism>